<accession>A0A4R3MWM4</accession>
<sequence>MTATNLQNSRAQQMSLLWRLKMEIEKAPAGSTPGIQYIHFNALRTDKTYRAEIIEQALQSQVEEIRALAKEVLSIEHLVEAPSAADPSGSHPAGSAGDNRASGQIPPGNLHRRETSRRLSGLTTVSFALLVMVLLVGGYFFATDPRLTRQITNIEVQGSILQDTVWRAGSTYRLNGLVFVEGNATLSIEPGTRILGEPGSALIVTRDARLNARGTVEQPIIFTSAKPVGQRARGDWGGVVLLGNAPVNTSVGYIEGIDRADPRGAYGGTNDTDSCGVLTYVRIEFAGNEISKDNELNGLTLGGCGDGTILRFVQIHMGLDDGIEFFGGSANLSHIVITRAGDDGLDWDRGWTGSGQFIVIQQDDQAGDSCIEADNQKKDPNATPRSAPSLSNVTLVGGGDPMKAQRGMVLRLGTGADLRNLLIAGFSLDAIDVRDEATVAQTRTGALQARALVFTEAVSGRVFEQESGEEDDDGGFDEEKFFLSRESGSAFIPDQVLSGDVHDLTKPDFVPVYTESLMKIHAPIIQGEFWDESANYVGAIRPGSRNTWLDGWTAFASN</sequence>
<protein>
    <submittedName>
        <fullName evidence="3">Uncharacterized protein</fullName>
    </submittedName>
</protein>
<feature type="region of interest" description="Disordered" evidence="1">
    <location>
        <begin position="373"/>
        <end position="392"/>
    </location>
</feature>
<dbReference type="AlphaFoldDB" id="A0A4R3MWM4"/>
<proteinExistence type="predicted"/>
<keyword evidence="2" id="KW-0812">Transmembrane</keyword>
<gene>
    <name evidence="3" type="ORF">EDC35_105104</name>
</gene>
<dbReference type="EMBL" id="SMAO01000005">
    <property type="protein sequence ID" value="TCT20665.1"/>
    <property type="molecule type" value="Genomic_DNA"/>
</dbReference>
<evidence type="ECO:0000256" key="2">
    <source>
        <dbReference type="SAM" id="Phobius"/>
    </source>
</evidence>
<name>A0A4R3MWM4_9GAMM</name>
<feature type="transmembrane region" description="Helical" evidence="2">
    <location>
        <begin position="119"/>
        <end position="142"/>
    </location>
</feature>
<evidence type="ECO:0000256" key="1">
    <source>
        <dbReference type="SAM" id="MobiDB-lite"/>
    </source>
</evidence>
<feature type="compositionally biased region" description="Polar residues" evidence="1">
    <location>
        <begin position="383"/>
        <end position="392"/>
    </location>
</feature>
<keyword evidence="2" id="KW-0472">Membrane</keyword>
<dbReference type="PANTHER" id="PTHR41339:SF1">
    <property type="entry name" value="SECRETED PROTEIN"/>
    <property type="match status" value="1"/>
</dbReference>
<organism evidence="3 4">
    <name type="scientific">Thiobaca trueperi</name>
    <dbReference type="NCBI Taxonomy" id="127458"/>
    <lineage>
        <taxon>Bacteria</taxon>
        <taxon>Pseudomonadati</taxon>
        <taxon>Pseudomonadota</taxon>
        <taxon>Gammaproteobacteria</taxon>
        <taxon>Chromatiales</taxon>
        <taxon>Chromatiaceae</taxon>
        <taxon>Thiobaca</taxon>
    </lineage>
</organism>
<reference evidence="3 4" key="1">
    <citation type="submission" date="2019-03" db="EMBL/GenBank/DDBJ databases">
        <title>Genomic Encyclopedia of Type Strains, Phase IV (KMG-IV): sequencing the most valuable type-strain genomes for metagenomic binning, comparative biology and taxonomic classification.</title>
        <authorList>
            <person name="Goeker M."/>
        </authorList>
    </citation>
    <scope>NUCLEOTIDE SEQUENCE [LARGE SCALE GENOMIC DNA]</scope>
    <source>
        <strain evidence="3 4">DSM 13587</strain>
    </source>
</reference>
<evidence type="ECO:0000313" key="4">
    <source>
        <dbReference type="Proteomes" id="UP000295717"/>
    </source>
</evidence>
<dbReference type="PANTHER" id="PTHR41339">
    <property type="entry name" value="LIPL48"/>
    <property type="match status" value="1"/>
</dbReference>
<evidence type="ECO:0000313" key="3">
    <source>
        <dbReference type="EMBL" id="TCT20665.1"/>
    </source>
</evidence>
<feature type="region of interest" description="Disordered" evidence="1">
    <location>
        <begin position="83"/>
        <end position="116"/>
    </location>
</feature>
<dbReference type="Proteomes" id="UP000295717">
    <property type="component" value="Unassembled WGS sequence"/>
</dbReference>
<keyword evidence="4" id="KW-1185">Reference proteome</keyword>
<comment type="caution">
    <text evidence="3">The sequence shown here is derived from an EMBL/GenBank/DDBJ whole genome shotgun (WGS) entry which is preliminary data.</text>
</comment>
<keyword evidence="2" id="KW-1133">Transmembrane helix</keyword>